<dbReference type="AlphaFoldDB" id="A0AAD7YWD9"/>
<evidence type="ECO:0000313" key="3">
    <source>
        <dbReference type="Proteomes" id="UP001231518"/>
    </source>
</evidence>
<dbReference type="Proteomes" id="UP001231518">
    <property type="component" value="Chromosome 19"/>
</dbReference>
<organism evidence="2 3">
    <name type="scientific">Mythimna separata</name>
    <name type="common">Oriental armyworm</name>
    <name type="synonym">Pseudaletia separata</name>
    <dbReference type="NCBI Taxonomy" id="271217"/>
    <lineage>
        <taxon>Eukaryota</taxon>
        <taxon>Metazoa</taxon>
        <taxon>Ecdysozoa</taxon>
        <taxon>Arthropoda</taxon>
        <taxon>Hexapoda</taxon>
        <taxon>Insecta</taxon>
        <taxon>Pterygota</taxon>
        <taxon>Neoptera</taxon>
        <taxon>Endopterygota</taxon>
        <taxon>Lepidoptera</taxon>
        <taxon>Glossata</taxon>
        <taxon>Ditrysia</taxon>
        <taxon>Noctuoidea</taxon>
        <taxon>Noctuidae</taxon>
        <taxon>Noctuinae</taxon>
        <taxon>Hadenini</taxon>
        <taxon>Mythimna</taxon>
    </lineage>
</organism>
<dbReference type="EMBL" id="JARGEI010000007">
    <property type="protein sequence ID" value="KAJ8728919.1"/>
    <property type="molecule type" value="Genomic_DNA"/>
</dbReference>
<proteinExistence type="predicted"/>
<feature type="region of interest" description="Disordered" evidence="1">
    <location>
        <begin position="92"/>
        <end position="117"/>
    </location>
</feature>
<reference evidence="2" key="1">
    <citation type="submission" date="2023-03" db="EMBL/GenBank/DDBJ databases">
        <title>Chromosome-level genomes of two armyworms, Mythimna separata and Mythimna loreyi, provide insights into the biosynthesis and reception of sex pheromones.</title>
        <authorList>
            <person name="Zhao H."/>
        </authorList>
    </citation>
    <scope>NUCLEOTIDE SEQUENCE</scope>
    <source>
        <strain evidence="2">BeijingLab</strain>
        <tissue evidence="2">Pupa</tissue>
    </source>
</reference>
<accession>A0AAD7YWD9</accession>
<evidence type="ECO:0000256" key="1">
    <source>
        <dbReference type="SAM" id="MobiDB-lite"/>
    </source>
</evidence>
<comment type="caution">
    <text evidence="2">The sequence shown here is derived from an EMBL/GenBank/DDBJ whole genome shotgun (WGS) entry which is preliminary data.</text>
</comment>
<keyword evidence="3" id="KW-1185">Reference proteome</keyword>
<sequence>MGGLCYSTESVFTVCLKSEYILKAYIKENGLYFTRNEDIVIVKNRILKSFVDSNIFSELNDHAIAQTPTLNHRMLLLKAVIEKYVNVRLHSEHKNNPELNKKSKRQKRNKLNLFEGH</sequence>
<feature type="compositionally biased region" description="Basic and acidic residues" evidence="1">
    <location>
        <begin position="92"/>
        <end position="101"/>
    </location>
</feature>
<protein>
    <submittedName>
        <fullName evidence="2">Uncharacterized protein</fullName>
    </submittedName>
</protein>
<evidence type="ECO:0000313" key="2">
    <source>
        <dbReference type="EMBL" id="KAJ8728919.1"/>
    </source>
</evidence>
<name>A0AAD7YWD9_MYTSE</name>
<gene>
    <name evidence="2" type="ORF">PYW07_006615</name>
</gene>